<sequence length="160" mass="18208">MPDDLYTADILLWSDRQADLLRRLARGERVNDAIDWANVIEEVESVGRSELRTVESLLTRAMEHLLKLHGWPDGPAAKWRQEAFVFLIDARKAFAPSMRQAIDLHFLYQDARAVVTRMTYRRLPPRPAPERCPYTLDDLIVPRPGVADIDALLAHLAPGA</sequence>
<organism evidence="1 2">
    <name type="scientific">Acidisphaera rubrifaciens HS-AP3</name>
    <dbReference type="NCBI Taxonomy" id="1231350"/>
    <lineage>
        <taxon>Bacteria</taxon>
        <taxon>Pseudomonadati</taxon>
        <taxon>Pseudomonadota</taxon>
        <taxon>Alphaproteobacteria</taxon>
        <taxon>Acetobacterales</taxon>
        <taxon>Acetobacteraceae</taxon>
        <taxon>Acidisphaera</taxon>
    </lineage>
</organism>
<accession>A0A0D6P511</accession>
<dbReference type="PANTHER" id="PTHR34235">
    <property type="entry name" value="SLR1203 PROTEIN-RELATED"/>
    <property type="match status" value="1"/>
</dbReference>
<protein>
    <recommendedName>
        <fullName evidence="3">DUF29 domain-containing protein</fullName>
    </recommendedName>
</protein>
<comment type="caution">
    <text evidence="1">The sequence shown here is derived from an EMBL/GenBank/DDBJ whole genome shotgun (WGS) entry which is preliminary data.</text>
</comment>
<dbReference type="Pfam" id="PF01724">
    <property type="entry name" value="DUF29"/>
    <property type="match status" value="1"/>
</dbReference>
<proteinExistence type="predicted"/>
<reference evidence="1 2" key="1">
    <citation type="submission" date="2012-11" db="EMBL/GenBank/DDBJ databases">
        <title>Whole genome sequence of Acidisphaera rubrifaciens HS-AP3.</title>
        <authorList>
            <person name="Azuma Y."/>
            <person name="Higashiura N."/>
            <person name="Hirakawa H."/>
            <person name="Matsushita K."/>
        </authorList>
    </citation>
    <scope>NUCLEOTIDE SEQUENCE [LARGE SCALE GENOMIC DNA]</scope>
    <source>
        <strain evidence="1 2">HS-AP3</strain>
    </source>
</reference>
<evidence type="ECO:0000313" key="2">
    <source>
        <dbReference type="Proteomes" id="UP000032680"/>
    </source>
</evidence>
<name>A0A0D6P511_9PROT</name>
<dbReference type="OrthoDB" id="425753at2"/>
<dbReference type="AlphaFoldDB" id="A0A0D6P511"/>
<evidence type="ECO:0008006" key="3">
    <source>
        <dbReference type="Google" id="ProtNLM"/>
    </source>
</evidence>
<dbReference type="PANTHER" id="PTHR34235:SF3">
    <property type="entry name" value="SLR1203 PROTEIN"/>
    <property type="match status" value="1"/>
</dbReference>
<keyword evidence="2" id="KW-1185">Reference proteome</keyword>
<evidence type="ECO:0000313" key="1">
    <source>
        <dbReference type="EMBL" id="GAN75979.1"/>
    </source>
</evidence>
<dbReference type="Proteomes" id="UP000032680">
    <property type="component" value="Unassembled WGS sequence"/>
</dbReference>
<dbReference type="EMBL" id="BANB01000036">
    <property type="protein sequence ID" value="GAN75979.1"/>
    <property type="molecule type" value="Genomic_DNA"/>
</dbReference>
<dbReference type="Gene3D" id="1.20.1220.20">
    <property type="entry name" value="Uncharcterised protein PF01724"/>
    <property type="match status" value="1"/>
</dbReference>
<gene>
    <name evidence="1" type="ORF">Asru_0036_09</name>
</gene>
<dbReference type="RefSeq" id="WP_048859745.1">
    <property type="nucleotide sequence ID" value="NZ_BANB01000036.1"/>
</dbReference>
<dbReference type="InterPro" id="IPR002636">
    <property type="entry name" value="DUF29"/>
</dbReference>